<dbReference type="EMBL" id="CASHTH010002684">
    <property type="protein sequence ID" value="CAI8033690.1"/>
    <property type="molecule type" value="Genomic_DNA"/>
</dbReference>
<organism evidence="1 2">
    <name type="scientific">Geodia barretti</name>
    <name type="common">Barrett's horny sponge</name>
    <dbReference type="NCBI Taxonomy" id="519541"/>
    <lineage>
        <taxon>Eukaryota</taxon>
        <taxon>Metazoa</taxon>
        <taxon>Porifera</taxon>
        <taxon>Demospongiae</taxon>
        <taxon>Heteroscleromorpha</taxon>
        <taxon>Tetractinellida</taxon>
        <taxon>Astrophorina</taxon>
        <taxon>Geodiidae</taxon>
        <taxon>Geodia</taxon>
    </lineage>
</organism>
<dbReference type="PANTHER" id="PTHR30244">
    <property type="entry name" value="TRANSAMINASE"/>
    <property type="match status" value="1"/>
</dbReference>
<dbReference type="Pfam" id="PF01041">
    <property type="entry name" value="DegT_DnrJ_EryC1"/>
    <property type="match status" value="1"/>
</dbReference>
<dbReference type="InterPro" id="IPR015424">
    <property type="entry name" value="PyrdxlP-dep_Trfase"/>
</dbReference>
<dbReference type="CDD" id="cd00616">
    <property type="entry name" value="AHBA_syn"/>
    <property type="match status" value="1"/>
</dbReference>
<comment type="caution">
    <text evidence="1">The sequence shown here is derived from an EMBL/GenBank/DDBJ whole genome shotgun (WGS) entry which is preliminary data.</text>
</comment>
<dbReference type="Proteomes" id="UP001174909">
    <property type="component" value="Unassembled WGS sequence"/>
</dbReference>
<dbReference type="Gene3D" id="3.90.1150.10">
    <property type="entry name" value="Aspartate Aminotransferase, domain 1"/>
    <property type="match status" value="1"/>
</dbReference>
<accession>A0AA35SP59</accession>
<dbReference type="GO" id="GO:0000271">
    <property type="term" value="P:polysaccharide biosynthetic process"/>
    <property type="evidence" value="ECO:0007669"/>
    <property type="project" value="TreeGrafter"/>
</dbReference>
<proteinExistence type="predicted"/>
<sequence length="404" mass="44370">MATLAINGGEPVRTAGFPTWPTFDPADLEAFETIYESGQWGVGGTRVPEFAQQFAKFQGANYGICVNSGTSALYIALKAAGVCPGDEVITTPYTFQATVVAILMAHAVPVFVDTATDSFLLDPSKVEAAITEKTKAILPVHIAGYPADMDALIDIANRHNLKIVEDCAQAHGAEWRGRGVGSWGHFGCFSFQSSKNLCAGEGGIVLINDRELYERAYALHNCGRTLPDAEFGEAEPFGGNFRMTEWQAGLLLSRLTRLEAETNYRHKNMRWLDGWFGEIPGIKVTPLDPRATRGGCHGYKAIFDSEEFEGISRETFLRAMRAEGIPMGYWYTTPMYRATFLASNLFGQDLNYDGVQCPETEKICQTGLSLSQNVLMASEEDIEDIIKAAIKIRRNVAELKSETS</sequence>
<dbReference type="InterPro" id="IPR015421">
    <property type="entry name" value="PyrdxlP-dep_Trfase_major"/>
</dbReference>
<name>A0AA35SP59_GEOBA</name>
<dbReference type="PANTHER" id="PTHR30244:SF34">
    <property type="entry name" value="DTDP-4-AMINO-4,6-DIDEOXYGALACTOSE TRANSAMINASE"/>
    <property type="match status" value="1"/>
</dbReference>
<dbReference type="AlphaFoldDB" id="A0AA35SP59"/>
<dbReference type="GO" id="GO:0008483">
    <property type="term" value="F:transaminase activity"/>
    <property type="evidence" value="ECO:0007669"/>
    <property type="project" value="UniProtKB-KW"/>
</dbReference>
<keyword evidence="1" id="KW-0032">Aminotransferase</keyword>
<evidence type="ECO:0000313" key="1">
    <source>
        <dbReference type="EMBL" id="CAI8033690.1"/>
    </source>
</evidence>
<reference evidence="1" key="1">
    <citation type="submission" date="2023-03" db="EMBL/GenBank/DDBJ databases">
        <authorList>
            <person name="Steffen K."/>
            <person name="Cardenas P."/>
        </authorList>
    </citation>
    <scope>NUCLEOTIDE SEQUENCE</scope>
</reference>
<dbReference type="SUPFAM" id="SSF53383">
    <property type="entry name" value="PLP-dependent transferases"/>
    <property type="match status" value="1"/>
</dbReference>
<keyword evidence="1" id="KW-0808">Transferase</keyword>
<dbReference type="InterPro" id="IPR000653">
    <property type="entry name" value="DegT/StrS_aminotransferase"/>
</dbReference>
<protein>
    <submittedName>
        <fullName evidence="1">L-glutamine:3-amino-2,3-dideoxy-scyllo-inosose aminotransferase</fullName>
    </submittedName>
</protein>
<evidence type="ECO:0000313" key="2">
    <source>
        <dbReference type="Proteomes" id="UP001174909"/>
    </source>
</evidence>
<dbReference type="GO" id="GO:0030170">
    <property type="term" value="F:pyridoxal phosphate binding"/>
    <property type="evidence" value="ECO:0007669"/>
    <property type="project" value="TreeGrafter"/>
</dbReference>
<keyword evidence="2" id="KW-1185">Reference proteome</keyword>
<dbReference type="Gene3D" id="3.40.640.10">
    <property type="entry name" value="Type I PLP-dependent aspartate aminotransferase-like (Major domain)"/>
    <property type="match status" value="1"/>
</dbReference>
<dbReference type="PIRSF" id="PIRSF000390">
    <property type="entry name" value="PLP_StrS"/>
    <property type="match status" value="1"/>
</dbReference>
<dbReference type="InterPro" id="IPR015422">
    <property type="entry name" value="PyrdxlP-dep_Trfase_small"/>
</dbReference>
<gene>
    <name evidence="1" type="ORF">GBAR_LOCUS19003</name>
</gene>